<comment type="caution">
    <text evidence="8">The sequence shown here is derived from an EMBL/GenBank/DDBJ whole genome shotgun (WGS) entry which is preliminary data.</text>
</comment>
<keyword evidence="4" id="KW-0406">Ion transport</keyword>
<sequence>MVVRCLLRLVVLSLGLLASFQTLAVTVTDARGEHTFDSVPQRIVTISWAMTENALELGIEPVGVADIEGYTTWVVRPPIPEGVADIGKRQEPSIERLAELEPDVIILSNGQEGLVDKLSQIAPVLYFDAFSAEQDNAETARDIFMEMARLFGKEALAREKLNAMDAEFGELESKLHAHFGETLPEVTGVRFFNQAIALVYGSNSMSQAALNKMGIQPAMTVPASQWGFAQRKIIELSKIKDGALLYFKPAPGVEDLFDSPLWQAMPVARAGRVAPVESTWSYGGALSVLYLARAQTEALLTIDPQ</sequence>
<dbReference type="Gene3D" id="3.40.50.1980">
    <property type="entry name" value="Nitrogenase molybdenum iron protein domain"/>
    <property type="match status" value="2"/>
</dbReference>
<dbReference type="PANTHER" id="PTHR30532:SF1">
    <property type="entry name" value="IRON(3+)-HYDROXAMATE-BINDING PROTEIN FHUD"/>
    <property type="match status" value="1"/>
</dbReference>
<evidence type="ECO:0000256" key="3">
    <source>
        <dbReference type="ARBA" id="ARBA00022448"/>
    </source>
</evidence>
<dbReference type="Proteomes" id="UP000013165">
    <property type="component" value="Unassembled WGS sequence"/>
</dbReference>
<evidence type="ECO:0000256" key="5">
    <source>
        <dbReference type="ARBA" id="ARBA00022729"/>
    </source>
</evidence>
<dbReference type="EMBL" id="APLQ01000011">
    <property type="protein sequence ID" value="ENO15064.1"/>
    <property type="molecule type" value="Genomic_DNA"/>
</dbReference>
<evidence type="ECO:0000313" key="9">
    <source>
        <dbReference type="Proteomes" id="UP000013165"/>
    </source>
</evidence>
<comment type="subcellular location">
    <subcellularLocation>
        <location evidence="1">Cell envelope</location>
    </subcellularLocation>
</comment>
<feature type="chain" id="PRO_5004127065" evidence="6">
    <location>
        <begin position="25"/>
        <end position="305"/>
    </location>
</feature>
<keyword evidence="5 6" id="KW-0732">Signal</keyword>
<feature type="domain" description="Fe/B12 periplasmic-binding" evidence="7">
    <location>
        <begin position="42"/>
        <end position="305"/>
    </location>
</feature>
<dbReference type="PANTHER" id="PTHR30532">
    <property type="entry name" value="IRON III DICITRATE-BINDING PERIPLASMIC PROTEIN"/>
    <property type="match status" value="1"/>
</dbReference>
<dbReference type="PATRIC" id="fig|626887.3.peg.1375"/>
<dbReference type="Pfam" id="PF01497">
    <property type="entry name" value="Peripla_BP_2"/>
    <property type="match status" value="1"/>
</dbReference>
<keyword evidence="3" id="KW-0813">Transport</keyword>
<reference evidence="8 9" key="1">
    <citation type="journal article" date="2013" name="Genome Announc.">
        <title>Genome Sequence of the Polycyclic Aromatic Hydrocarbon-Degrading Bacterium Strain Marinobacter nanhaiticus D15-8WT.</title>
        <authorList>
            <person name="Cui Z."/>
            <person name="Gao W."/>
            <person name="Li Q."/>
            <person name="Xu G."/>
            <person name="Zheng L."/>
        </authorList>
    </citation>
    <scope>NUCLEOTIDE SEQUENCE [LARGE SCALE GENOMIC DNA]</scope>
    <source>
        <strain evidence="8 9">D15-8W</strain>
    </source>
</reference>
<dbReference type="eggNOG" id="COG0614">
    <property type="taxonomic scope" value="Bacteria"/>
</dbReference>
<evidence type="ECO:0000256" key="6">
    <source>
        <dbReference type="SAM" id="SignalP"/>
    </source>
</evidence>
<dbReference type="GO" id="GO:0030288">
    <property type="term" value="C:outer membrane-bounded periplasmic space"/>
    <property type="evidence" value="ECO:0007669"/>
    <property type="project" value="TreeGrafter"/>
</dbReference>
<dbReference type="OrthoDB" id="6160519at2"/>
<dbReference type="PROSITE" id="PS50983">
    <property type="entry name" value="FE_B12_PBP"/>
    <property type="match status" value="1"/>
</dbReference>
<organism evidence="8 9">
    <name type="scientific">Marinobacter nanhaiticus D15-8W</name>
    <dbReference type="NCBI Taxonomy" id="626887"/>
    <lineage>
        <taxon>Bacteria</taxon>
        <taxon>Pseudomonadati</taxon>
        <taxon>Pseudomonadota</taxon>
        <taxon>Gammaproteobacteria</taxon>
        <taxon>Pseudomonadales</taxon>
        <taxon>Marinobacteraceae</taxon>
        <taxon>Marinobacter</taxon>
    </lineage>
</organism>
<keyword evidence="9" id="KW-1185">Reference proteome</keyword>
<keyword evidence="4" id="KW-0410">Iron transport</keyword>
<gene>
    <name evidence="8" type="ORF">J057_06936</name>
</gene>
<comment type="similarity">
    <text evidence="2">Belongs to the bacterial solute-binding protein 8 family.</text>
</comment>
<dbReference type="RefSeq" id="WP_004579360.1">
    <property type="nucleotide sequence ID" value="NZ_AP028878.1"/>
</dbReference>
<evidence type="ECO:0000259" key="7">
    <source>
        <dbReference type="PROSITE" id="PS50983"/>
    </source>
</evidence>
<evidence type="ECO:0000256" key="2">
    <source>
        <dbReference type="ARBA" id="ARBA00008814"/>
    </source>
</evidence>
<evidence type="ECO:0000256" key="1">
    <source>
        <dbReference type="ARBA" id="ARBA00004196"/>
    </source>
</evidence>
<dbReference type="HOGENOM" id="CLU_038034_10_0_6"/>
<name>N6W4J2_9GAMM</name>
<proteinExistence type="inferred from homology"/>
<evidence type="ECO:0000313" key="8">
    <source>
        <dbReference type="EMBL" id="ENO15064.1"/>
    </source>
</evidence>
<dbReference type="PRINTS" id="PR01715">
    <property type="entry name" value="FERRIBNDNGPP"/>
</dbReference>
<evidence type="ECO:0000256" key="4">
    <source>
        <dbReference type="ARBA" id="ARBA00022496"/>
    </source>
</evidence>
<dbReference type="SUPFAM" id="SSF53807">
    <property type="entry name" value="Helical backbone' metal receptor"/>
    <property type="match status" value="1"/>
</dbReference>
<dbReference type="STRING" id="626887.J057_06936"/>
<dbReference type="InterPro" id="IPR051313">
    <property type="entry name" value="Bact_iron-sidero_bind"/>
</dbReference>
<protein>
    <submittedName>
        <fullName evidence="8">Iron-siderophore ABC transporter substrate-binding protein</fullName>
    </submittedName>
</protein>
<feature type="signal peptide" evidence="6">
    <location>
        <begin position="1"/>
        <end position="24"/>
    </location>
</feature>
<dbReference type="InterPro" id="IPR002491">
    <property type="entry name" value="ABC_transptr_periplasmic_BD"/>
</dbReference>
<dbReference type="GO" id="GO:1901678">
    <property type="term" value="P:iron coordination entity transport"/>
    <property type="evidence" value="ECO:0007669"/>
    <property type="project" value="UniProtKB-ARBA"/>
</dbReference>
<dbReference type="CDD" id="cd01146">
    <property type="entry name" value="FhuD"/>
    <property type="match status" value="1"/>
</dbReference>
<keyword evidence="4" id="KW-0408">Iron</keyword>
<dbReference type="AlphaFoldDB" id="N6W4J2"/>
<accession>N6W4J2</accession>